<dbReference type="InterPro" id="IPR010093">
    <property type="entry name" value="SinI_DNA-bd"/>
</dbReference>
<dbReference type="GO" id="GO:0003677">
    <property type="term" value="F:DNA binding"/>
    <property type="evidence" value="ECO:0007669"/>
    <property type="project" value="InterPro"/>
</dbReference>
<dbReference type="OrthoDB" id="1093249at2"/>
<dbReference type="eggNOG" id="COG3311">
    <property type="taxonomic scope" value="Bacteria"/>
</dbReference>
<gene>
    <name evidence="2" type="ORF">ADK37_29970</name>
</gene>
<evidence type="ECO:0000259" key="1">
    <source>
        <dbReference type="Pfam" id="PF12728"/>
    </source>
</evidence>
<reference evidence="3" key="1">
    <citation type="submission" date="2015-07" db="EMBL/GenBank/DDBJ databases">
        <authorList>
            <person name="Ju K.-S."/>
            <person name="Doroghazi J.R."/>
            <person name="Metcalf W.W."/>
        </authorList>
    </citation>
    <scope>NUCLEOTIDE SEQUENCE [LARGE SCALE GENOMIC DNA]</scope>
    <source>
        <strain evidence="3">NRRL 2290</strain>
    </source>
</reference>
<evidence type="ECO:0000313" key="2">
    <source>
        <dbReference type="EMBL" id="KOG31617.1"/>
    </source>
</evidence>
<organism evidence="2 3">
    <name type="scientific">Streptomyces resistomycificus</name>
    <dbReference type="NCBI Taxonomy" id="67356"/>
    <lineage>
        <taxon>Bacteria</taxon>
        <taxon>Bacillati</taxon>
        <taxon>Actinomycetota</taxon>
        <taxon>Actinomycetes</taxon>
        <taxon>Kitasatosporales</taxon>
        <taxon>Streptomycetaceae</taxon>
        <taxon>Streptomyces</taxon>
        <taxon>Streptomyces aurantiacus group</taxon>
    </lineage>
</organism>
<feature type="domain" description="Helix-turn-helix" evidence="1">
    <location>
        <begin position="21"/>
        <end position="71"/>
    </location>
</feature>
<sequence length="77" mass="8138">MSISIVDTAPLAAVNGTAPVLLTVEEAARCLRIGRTTCFSLIRTGELESLMVGGLRRVPADAPAAYLARRRAEQQAA</sequence>
<accession>A0A0L8L099</accession>
<dbReference type="STRING" id="67356.AQJ84_17680"/>
<comment type="caution">
    <text evidence="2">The sequence shown here is derived from an EMBL/GenBank/DDBJ whole genome shotgun (WGS) entry which is preliminary data.</text>
</comment>
<dbReference type="NCBIfam" id="TIGR01764">
    <property type="entry name" value="excise"/>
    <property type="match status" value="1"/>
</dbReference>
<dbReference type="AlphaFoldDB" id="A0A0L8L099"/>
<dbReference type="RefSeq" id="WP_030043882.1">
    <property type="nucleotide sequence ID" value="NZ_KL575636.1"/>
</dbReference>
<dbReference type="Proteomes" id="UP000037251">
    <property type="component" value="Unassembled WGS sequence"/>
</dbReference>
<dbReference type="PATRIC" id="fig|67356.5.peg.6411"/>
<dbReference type="EMBL" id="LGUS01000194">
    <property type="protein sequence ID" value="KOG31617.1"/>
    <property type="molecule type" value="Genomic_DNA"/>
</dbReference>
<proteinExistence type="predicted"/>
<dbReference type="InterPro" id="IPR041657">
    <property type="entry name" value="HTH_17"/>
</dbReference>
<name>A0A0L8L099_9ACTN</name>
<evidence type="ECO:0000313" key="3">
    <source>
        <dbReference type="Proteomes" id="UP000037251"/>
    </source>
</evidence>
<protein>
    <recommendedName>
        <fullName evidence="1">Helix-turn-helix domain-containing protein</fullName>
    </recommendedName>
</protein>
<dbReference type="Pfam" id="PF12728">
    <property type="entry name" value="HTH_17"/>
    <property type="match status" value="1"/>
</dbReference>
<keyword evidence="3" id="KW-1185">Reference proteome</keyword>